<comment type="caution">
    <text evidence="1">The sequence shown here is derived from an EMBL/GenBank/DDBJ whole genome shotgun (WGS) entry which is preliminary data.</text>
</comment>
<reference evidence="1 2" key="1">
    <citation type="submission" date="2017-07" db="EMBL/GenBank/DDBJ databases">
        <title>Phylogenetic study on the rhizospheric bacterium Ochrobactrum sp. A44.</title>
        <authorList>
            <person name="Krzyzanowska D.M."/>
            <person name="Ossowicki A."/>
            <person name="Rajewska M."/>
            <person name="Maciag T."/>
            <person name="Kaczynski Z."/>
            <person name="Czerwicka M."/>
            <person name="Jafra S."/>
        </authorList>
    </citation>
    <scope>NUCLEOTIDE SEQUENCE [LARGE SCALE GENOMIC DNA]</scope>
    <source>
        <strain evidence="1 2">PR17</strain>
    </source>
</reference>
<keyword evidence="2" id="KW-1185">Reference proteome</keyword>
<dbReference type="Proteomes" id="UP000216345">
    <property type="component" value="Unassembled WGS sequence"/>
</dbReference>
<gene>
    <name evidence="1" type="ORF">CEV32_1379</name>
</gene>
<organism evidence="1 2">
    <name type="scientific">Brucella rhizosphaerae</name>
    <dbReference type="NCBI Taxonomy" id="571254"/>
    <lineage>
        <taxon>Bacteria</taxon>
        <taxon>Pseudomonadati</taxon>
        <taxon>Pseudomonadota</taxon>
        <taxon>Alphaproteobacteria</taxon>
        <taxon>Hyphomicrobiales</taxon>
        <taxon>Brucellaceae</taxon>
        <taxon>Brucella/Ochrobactrum group</taxon>
        <taxon>Brucella</taxon>
    </lineage>
</organism>
<dbReference type="EMBL" id="NNRK01000032">
    <property type="protein sequence ID" value="OYR11640.1"/>
    <property type="molecule type" value="Genomic_DNA"/>
</dbReference>
<protein>
    <submittedName>
        <fullName evidence="1">Uncharacterized protein</fullName>
    </submittedName>
</protein>
<proteinExistence type="predicted"/>
<dbReference type="AlphaFoldDB" id="A0A256FA88"/>
<sequence>MSAALRSTSKLPILIVHYDCPIIPRRADSEFLQQMLEQLLF</sequence>
<evidence type="ECO:0000313" key="2">
    <source>
        <dbReference type="Proteomes" id="UP000216345"/>
    </source>
</evidence>
<name>A0A256FA88_9HYPH</name>
<accession>A0A256FA88</accession>
<evidence type="ECO:0000313" key="1">
    <source>
        <dbReference type="EMBL" id="OYR11640.1"/>
    </source>
</evidence>